<dbReference type="Proteomes" id="UP001500840">
    <property type="component" value="Unassembled WGS sequence"/>
</dbReference>
<sequence length="118" mass="13756">MRQACVWGERVFGSISVKNSGEVLLDYEEEESDADVGPPAAGTRKKSKKKKPWRLRWPDEFRDEVLARLLELNEQRHHEEWLGDSGQLLEERKAKSKKKKGENHKKTKPTPLFENEND</sequence>
<protein>
    <submittedName>
        <fullName evidence="2">Uncharacterized protein</fullName>
    </submittedName>
</protein>
<keyword evidence="3" id="KW-1185">Reference proteome</keyword>
<dbReference type="EMBL" id="BAABGA010000099">
    <property type="protein sequence ID" value="GAA4468596.1"/>
    <property type="molecule type" value="Genomic_DNA"/>
</dbReference>
<evidence type="ECO:0000313" key="3">
    <source>
        <dbReference type="Proteomes" id="UP001500840"/>
    </source>
</evidence>
<feature type="region of interest" description="Disordered" evidence="1">
    <location>
        <begin position="76"/>
        <end position="118"/>
    </location>
</feature>
<proteinExistence type="predicted"/>
<organism evidence="2 3">
    <name type="scientific">Novipirellula rosea</name>
    <dbReference type="NCBI Taxonomy" id="1031540"/>
    <lineage>
        <taxon>Bacteria</taxon>
        <taxon>Pseudomonadati</taxon>
        <taxon>Planctomycetota</taxon>
        <taxon>Planctomycetia</taxon>
        <taxon>Pirellulales</taxon>
        <taxon>Pirellulaceae</taxon>
        <taxon>Novipirellula</taxon>
    </lineage>
</organism>
<feature type="compositionally biased region" description="Basic residues" evidence="1">
    <location>
        <begin position="94"/>
        <end position="108"/>
    </location>
</feature>
<comment type="caution">
    <text evidence="2">The sequence shown here is derived from an EMBL/GenBank/DDBJ whole genome shotgun (WGS) entry which is preliminary data.</text>
</comment>
<gene>
    <name evidence="2" type="ORF">GCM10023156_59770</name>
</gene>
<accession>A0ABP8NP64</accession>
<dbReference type="RefSeq" id="WP_345327336.1">
    <property type="nucleotide sequence ID" value="NZ_BAABGA010000099.1"/>
</dbReference>
<feature type="compositionally biased region" description="Basic residues" evidence="1">
    <location>
        <begin position="43"/>
        <end position="52"/>
    </location>
</feature>
<reference evidence="3" key="1">
    <citation type="journal article" date="2019" name="Int. J. Syst. Evol. Microbiol.">
        <title>The Global Catalogue of Microorganisms (GCM) 10K type strain sequencing project: providing services to taxonomists for standard genome sequencing and annotation.</title>
        <authorList>
            <consortium name="The Broad Institute Genomics Platform"/>
            <consortium name="The Broad Institute Genome Sequencing Center for Infectious Disease"/>
            <person name="Wu L."/>
            <person name="Ma J."/>
        </authorList>
    </citation>
    <scope>NUCLEOTIDE SEQUENCE [LARGE SCALE GENOMIC DNA]</scope>
    <source>
        <strain evidence="3">JCM 17759</strain>
    </source>
</reference>
<evidence type="ECO:0000256" key="1">
    <source>
        <dbReference type="SAM" id="MobiDB-lite"/>
    </source>
</evidence>
<name>A0ABP8NP64_9BACT</name>
<feature type="region of interest" description="Disordered" evidence="1">
    <location>
        <begin position="28"/>
        <end position="52"/>
    </location>
</feature>
<evidence type="ECO:0000313" key="2">
    <source>
        <dbReference type="EMBL" id="GAA4468596.1"/>
    </source>
</evidence>